<dbReference type="SMART" id="SM00062">
    <property type="entry name" value="PBPb"/>
    <property type="match status" value="1"/>
</dbReference>
<keyword evidence="2" id="KW-0732">Signal</keyword>
<protein>
    <submittedName>
        <fullName evidence="5">Transglycosylase SLT domain-containing protein</fullName>
    </submittedName>
</protein>
<dbReference type="CDD" id="cd13403">
    <property type="entry name" value="MLTF-like"/>
    <property type="match status" value="1"/>
</dbReference>
<dbReference type="InterPro" id="IPR001638">
    <property type="entry name" value="Solute-binding_3/MltF_N"/>
</dbReference>
<dbReference type="Pfam" id="PF01464">
    <property type="entry name" value="SLT"/>
    <property type="match status" value="1"/>
</dbReference>
<evidence type="ECO:0000256" key="3">
    <source>
        <dbReference type="ARBA" id="ARBA00023237"/>
    </source>
</evidence>
<evidence type="ECO:0000256" key="1">
    <source>
        <dbReference type="ARBA" id="ARBA00004339"/>
    </source>
</evidence>
<gene>
    <name evidence="5" type="ORF">ACFSVN_00540</name>
</gene>
<dbReference type="InterPro" id="IPR008258">
    <property type="entry name" value="Transglycosylase_SLT_dom_1"/>
</dbReference>
<evidence type="ECO:0000256" key="2">
    <source>
        <dbReference type="ARBA" id="ARBA00022729"/>
    </source>
</evidence>
<proteinExistence type="predicted"/>
<evidence type="ECO:0000259" key="4">
    <source>
        <dbReference type="SMART" id="SM00062"/>
    </source>
</evidence>
<dbReference type="Gene3D" id="1.10.530.10">
    <property type="match status" value="1"/>
</dbReference>
<dbReference type="RefSeq" id="WP_390296995.1">
    <property type="nucleotide sequence ID" value="NZ_JBHULI010000001.1"/>
</dbReference>
<reference evidence="6" key="1">
    <citation type="journal article" date="2019" name="Int. J. Syst. Evol. Microbiol.">
        <title>The Global Catalogue of Microorganisms (GCM) 10K type strain sequencing project: providing services to taxonomists for standard genome sequencing and annotation.</title>
        <authorList>
            <consortium name="The Broad Institute Genomics Platform"/>
            <consortium name="The Broad Institute Genome Sequencing Center for Infectious Disease"/>
            <person name="Wu L."/>
            <person name="Ma J."/>
        </authorList>
    </citation>
    <scope>NUCLEOTIDE SEQUENCE [LARGE SCALE GENOMIC DNA]</scope>
    <source>
        <strain evidence="6">KCTC 52042</strain>
    </source>
</reference>
<comment type="subcellular location">
    <subcellularLocation>
        <location evidence="1">Cell outer membrane</location>
        <topology evidence="1">Peripheral membrane protein</topology>
    </subcellularLocation>
</comment>
<evidence type="ECO:0000313" key="5">
    <source>
        <dbReference type="EMBL" id="MFD2530927.1"/>
    </source>
</evidence>
<feature type="domain" description="Solute-binding protein family 3/N-terminal" evidence="4">
    <location>
        <begin position="62"/>
        <end position="296"/>
    </location>
</feature>
<dbReference type="Pfam" id="PF00497">
    <property type="entry name" value="SBP_bac_3"/>
    <property type="match status" value="1"/>
</dbReference>
<dbReference type="CDD" id="cd01009">
    <property type="entry name" value="PBP2_YfhD_N"/>
    <property type="match status" value="1"/>
</dbReference>
<dbReference type="Gene3D" id="3.40.190.10">
    <property type="entry name" value="Periplasmic binding protein-like II"/>
    <property type="match status" value="2"/>
</dbReference>
<dbReference type="InterPro" id="IPR023346">
    <property type="entry name" value="Lysozyme-like_dom_sf"/>
</dbReference>
<dbReference type="Proteomes" id="UP001597460">
    <property type="component" value="Unassembled WGS sequence"/>
</dbReference>
<dbReference type="PROSITE" id="PS51257">
    <property type="entry name" value="PROKAR_LIPOPROTEIN"/>
    <property type="match status" value="1"/>
</dbReference>
<dbReference type="SUPFAM" id="SSF53955">
    <property type="entry name" value="Lysozyme-like"/>
    <property type="match status" value="1"/>
</dbReference>
<keyword evidence="3" id="KW-0998">Cell outer membrane</keyword>
<name>A0ABW5JHE0_9BACT</name>
<comment type="caution">
    <text evidence="5">The sequence shown here is derived from an EMBL/GenBank/DDBJ whole genome shotgun (WGS) entry which is preliminary data.</text>
</comment>
<organism evidence="5 6">
    <name type="scientific">Gracilimonas halophila</name>
    <dbReference type="NCBI Taxonomy" id="1834464"/>
    <lineage>
        <taxon>Bacteria</taxon>
        <taxon>Pseudomonadati</taxon>
        <taxon>Balneolota</taxon>
        <taxon>Balneolia</taxon>
        <taxon>Balneolales</taxon>
        <taxon>Balneolaceae</taxon>
        <taxon>Gracilimonas</taxon>
    </lineage>
</organism>
<dbReference type="PANTHER" id="PTHR35936:SF32">
    <property type="entry name" value="MEMBRANE-BOUND LYTIC MUREIN TRANSGLYCOSYLASE F"/>
    <property type="match status" value="1"/>
</dbReference>
<evidence type="ECO:0000313" key="6">
    <source>
        <dbReference type="Proteomes" id="UP001597460"/>
    </source>
</evidence>
<dbReference type="SUPFAM" id="SSF53850">
    <property type="entry name" value="Periplasmic binding protein-like II"/>
    <property type="match status" value="1"/>
</dbReference>
<keyword evidence="3" id="KW-0472">Membrane</keyword>
<sequence length="503" mass="56812">MVIKNIHISRASRYLVLGGIGVLLFMGCSGDVEKTQESDITLPVTVMEPVEKDLSKIKKNGVLRMITSYSSGSYFLYRGIQVGFEYELLKEFTKENELALEVIIPGPDESPYDLLNSGRGDIIAANYTITPERKQVVKFTRPYNIVDQQVVVSDDLGFKPESITDLEGIPISVRRNSSYFVRLQELREQGFPVQINVIPEDMDTETVLFQVADGTHQATIADDNIYEAASKYMSGLVKGPLIAESDTIAWAIRTNAPDLEHQLNRFLYKHFRFDEDGVPKRSAFLNVLRKKYFESGNQIADYFSPGYQEGQIGTFSPYDNMIKEVATEFDLDWVMLTAIAAQESKFNPSSVSWAGAVGIMQVLPRFSEISSDSLYIPEVNIREGAKILSSHLKHYSYMDSTNRWSFALAAYNVGQGHLADARRLAIDHNKDPNEWNNVSEALLRLMQRKYYQNARYGFARGIETVRYVNEIMNRYNTYQTVLAYNQAKQSTGSGGVLGLQTLN</sequence>
<accession>A0ABW5JHE0</accession>
<dbReference type="EMBL" id="JBHULI010000001">
    <property type="protein sequence ID" value="MFD2530927.1"/>
    <property type="molecule type" value="Genomic_DNA"/>
</dbReference>
<dbReference type="PANTHER" id="PTHR35936">
    <property type="entry name" value="MEMBRANE-BOUND LYTIC MUREIN TRANSGLYCOSYLASE F"/>
    <property type="match status" value="1"/>
</dbReference>
<keyword evidence="6" id="KW-1185">Reference proteome</keyword>